<evidence type="ECO:0000313" key="4">
    <source>
        <dbReference type="EMBL" id="TIA86549.1"/>
    </source>
</evidence>
<dbReference type="EMBL" id="SPNW01000079">
    <property type="protein sequence ID" value="TIA86549.1"/>
    <property type="molecule type" value="Genomic_DNA"/>
</dbReference>
<dbReference type="InterPro" id="IPR012677">
    <property type="entry name" value="Nucleotide-bd_a/b_plait_sf"/>
</dbReference>
<feature type="region of interest" description="Disordered" evidence="2">
    <location>
        <begin position="1"/>
        <end position="152"/>
    </location>
</feature>
<feature type="region of interest" description="Disordered" evidence="2">
    <location>
        <begin position="408"/>
        <end position="534"/>
    </location>
</feature>
<dbReference type="InterPro" id="IPR000504">
    <property type="entry name" value="RRM_dom"/>
</dbReference>
<accession>A0A4T0FF28</accession>
<keyword evidence="1" id="KW-0694">RNA-binding</keyword>
<proteinExistence type="predicted"/>
<feature type="compositionally biased region" description="Basic and acidic residues" evidence="2">
    <location>
        <begin position="42"/>
        <end position="55"/>
    </location>
</feature>
<dbReference type="AlphaFoldDB" id="A0A4T0FF28"/>
<evidence type="ECO:0000256" key="1">
    <source>
        <dbReference type="PROSITE-ProRule" id="PRU00176"/>
    </source>
</evidence>
<dbReference type="Gene3D" id="3.30.70.330">
    <property type="match status" value="1"/>
</dbReference>
<gene>
    <name evidence="4" type="ORF">E3P99_03646</name>
</gene>
<keyword evidence="5" id="KW-1185">Reference proteome</keyword>
<dbReference type="InterPro" id="IPR035979">
    <property type="entry name" value="RBD_domain_sf"/>
</dbReference>
<dbReference type="SUPFAM" id="SSF54928">
    <property type="entry name" value="RNA-binding domain, RBD"/>
    <property type="match status" value="1"/>
</dbReference>
<dbReference type="PROSITE" id="PS50102">
    <property type="entry name" value="RRM"/>
    <property type="match status" value="1"/>
</dbReference>
<feature type="compositionally biased region" description="Basic and acidic residues" evidence="2">
    <location>
        <begin position="1"/>
        <end position="11"/>
    </location>
</feature>
<evidence type="ECO:0000259" key="3">
    <source>
        <dbReference type="PROSITE" id="PS50102"/>
    </source>
</evidence>
<name>A0A4T0FF28_9BASI</name>
<organism evidence="4 5">
    <name type="scientific">Wallemia hederae</name>
    <dbReference type="NCBI Taxonomy" id="1540922"/>
    <lineage>
        <taxon>Eukaryota</taxon>
        <taxon>Fungi</taxon>
        <taxon>Dikarya</taxon>
        <taxon>Basidiomycota</taxon>
        <taxon>Wallemiomycotina</taxon>
        <taxon>Wallemiomycetes</taxon>
        <taxon>Wallemiales</taxon>
        <taxon>Wallemiaceae</taxon>
        <taxon>Wallemia</taxon>
    </lineage>
</organism>
<sequence>MVKRKSTDEQPKTGFLSKGKDFDKDLDSLFGSSAGPSTFKAPKVDHGAQVKKVKDAVNSLNNSAAKESSPISSSSSEGEEESEQAEKPEQEQQEDEDIDDETLKEFAEQLGRDGDDLNADEKEWEDDVDNDADKKKKQKQAPRVFKIEDETPEQKNDRTVFVGNVPADAAKNKSLSKQLVRHLMQVSDLPPTAKYDSIRFRSVAFSVPTSASTKSQADNKRYQTPKQKRKVAFIKQDLHPDAASVNAYVVFGYRRPNDVTLLNNKDKDITPSEVAQKVVDGANGSTFQGRVLRVDRVLNLDKSGSRWHIDKDMAKRTLYVGRLDFGQKDNELGEFIEKLLKEEKGAYVKQDEDDKGKTWVRGVRIVRDPDTQLGKGFGYVHLADNDCVEELLLLPDERRRLNKRTLRFAKSKASGKQKPQEDLKKDVKTEAKEAKAAKSAAVKPGKIVKGDPKLGEKLSSMAKEKRKTIKAADTVRQARRAAKKQQAVSKKQADDKISLAKTRKKPTDKNPAKKAKKTKRTLSDKALSKRNAKK</sequence>
<dbReference type="OrthoDB" id="442677at2759"/>
<feature type="compositionally biased region" description="Low complexity" evidence="2">
    <location>
        <begin position="63"/>
        <end position="76"/>
    </location>
</feature>
<dbReference type="Proteomes" id="UP000310189">
    <property type="component" value="Unassembled WGS sequence"/>
</dbReference>
<dbReference type="GO" id="GO:0003723">
    <property type="term" value="F:RNA binding"/>
    <property type="evidence" value="ECO:0007669"/>
    <property type="project" value="UniProtKB-UniRule"/>
</dbReference>
<feature type="compositionally biased region" description="Basic and acidic residues" evidence="2">
    <location>
        <begin position="18"/>
        <end position="27"/>
    </location>
</feature>
<feature type="compositionally biased region" description="Basic and acidic residues" evidence="2">
    <location>
        <begin position="418"/>
        <end position="436"/>
    </location>
</feature>
<feature type="compositionally biased region" description="Acidic residues" evidence="2">
    <location>
        <begin position="91"/>
        <end position="100"/>
    </location>
</feature>
<feature type="domain" description="RRM" evidence="3">
    <location>
        <begin position="316"/>
        <end position="413"/>
    </location>
</feature>
<evidence type="ECO:0000256" key="2">
    <source>
        <dbReference type="SAM" id="MobiDB-lite"/>
    </source>
</evidence>
<comment type="caution">
    <text evidence="4">The sequence shown here is derived from an EMBL/GenBank/DDBJ whole genome shotgun (WGS) entry which is preliminary data.</text>
</comment>
<protein>
    <recommendedName>
        <fullName evidence="3">RRM domain-containing protein</fullName>
    </recommendedName>
</protein>
<evidence type="ECO:0000313" key="5">
    <source>
        <dbReference type="Proteomes" id="UP000310189"/>
    </source>
</evidence>
<feature type="compositionally biased region" description="Basic and acidic residues" evidence="2">
    <location>
        <begin position="101"/>
        <end position="121"/>
    </location>
</feature>
<reference evidence="4 5" key="1">
    <citation type="submission" date="2019-03" db="EMBL/GenBank/DDBJ databases">
        <title>Sequencing 23 genomes of Wallemia ichthyophaga.</title>
        <authorList>
            <person name="Gostincar C."/>
        </authorList>
    </citation>
    <scope>NUCLEOTIDE SEQUENCE [LARGE SCALE GENOMIC DNA]</scope>
    <source>
        <strain evidence="4 5">EXF-5753</strain>
    </source>
</reference>